<keyword evidence="3" id="KW-1185">Reference proteome</keyword>
<gene>
    <name evidence="2" type="ORF">H8K36_12090</name>
</gene>
<dbReference type="EMBL" id="JACOFZ010000004">
    <property type="protein sequence ID" value="MBC3882122.1"/>
    <property type="molecule type" value="Genomic_DNA"/>
</dbReference>
<accession>A0A923KUD5</accession>
<protein>
    <submittedName>
        <fullName evidence="2">Uncharacterized protein</fullName>
    </submittedName>
</protein>
<dbReference type="Proteomes" id="UP000627446">
    <property type="component" value="Unassembled WGS sequence"/>
</dbReference>
<evidence type="ECO:0000256" key="1">
    <source>
        <dbReference type="SAM" id="Phobius"/>
    </source>
</evidence>
<sequence length="184" mass="21519">MNKRVIIDFIVKVLFSFLFSYGAYRFFDMIHPGMGVIGFLISFGFWGRLYSRELIEFVLLFKHWGEKSAVYQWHGKFYSFDGRQIRFFLDDGIVWIPIKDLKKIMEPAVAKWELESLVNESGKIPGANIAGVTEAGLMQLLESRTGDRRASYRMIRFKRWLLHDALINVKRVPRSAINQPYVKS</sequence>
<dbReference type="RefSeq" id="WP_186916736.1">
    <property type="nucleotide sequence ID" value="NZ_JACOFZ010000004.1"/>
</dbReference>
<name>A0A923KUD5_9BURK</name>
<comment type="caution">
    <text evidence="2">The sequence shown here is derived from an EMBL/GenBank/DDBJ whole genome shotgun (WGS) entry which is preliminary data.</text>
</comment>
<keyword evidence="1" id="KW-1133">Transmembrane helix</keyword>
<organism evidence="2 3">
    <name type="scientific">Undibacterium nitidum</name>
    <dbReference type="NCBI Taxonomy" id="2762298"/>
    <lineage>
        <taxon>Bacteria</taxon>
        <taxon>Pseudomonadati</taxon>
        <taxon>Pseudomonadota</taxon>
        <taxon>Betaproteobacteria</taxon>
        <taxon>Burkholderiales</taxon>
        <taxon>Oxalobacteraceae</taxon>
        <taxon>Undibacterium</taxon>
    </lineage>
</organism>
<evidence type="ECO:0000313" key="2">
    <source>
        <dbReference type="EMBL" id="MBC3882122.1"/>
    </source>
</evidence>
<evidence type="ECO:0000313" key="3">
    <source>
        <dbReference type="Proteomes" id="UP000627446"/>
    </source>
</evidence>
<dbReference type="AlphaFoldDB" id="A0A923KUD5"/>
<keyword evidence="1" id="KW-0812">Transmembrane</keyword>
<reference evidence="2" key="1">
    <citation type="submission" date="2020-08" db="EMBL/GenBank/DDBJ databases">
        <title>Novel species isolated from subtropical streams in China.</title>
        <authorList>
            <person name="Lu H."/>
        </authorList>
    </citation>
    <scope>NUCLEOTIDE SEQUENCE</scope>
    <source>
        <strain evidence="2">LX22W</strain>
    </source>
</reference>
<keyword evidence="1" id="KW-0472">Membrane</keyword>
<feature type="transmembrane region" description="Helical" evidence="1">
    <location>
        <begin position="30"/>
        <end position="50"/>
    </location>
</feature>
<feature type="transmembrane region" description="Helical" evidence="1">
    <location>
        <begin position="5"/>
        <end position="24"/>
    </location>
</feature>
<proteinExistence type="predicted"/>